<evidence type="ECO:0000256" key="5">
    <source>
        <dbReference type="ARBA" id="ARBA00022619"/>
    </source>
</evidence>
<dbReference type="GO" id="GO:0008686">
    <property type="term" value="F:3,4-dihydroxy-2-butanone-4-phosphate synthase activity"/>
    <property type="evidence" value="ECO:0007669"/>
    <property type="project" value="UniProtKB-EC"/>
</dbReference>
<evidence type="ECO:0000313" key="14">
    <source>
        <dbReference type="Proteomes" id="UP000289152"/>
    </source>
</evidence>
<dbReference type="VEuPathDB" id="FungiDB:TREMEDRAFT_60678"/>
<evidence type="ECO:0000256" key="11">
    <source>
        <dbReference type="ARBA" id="ARBA00060730"/>
    </source>
</evidence>
<reference evidence="13 14" key="1">
    <citation type="submission" date="2016-06" db="EMBL/GenBank/DDBJ databases">
        <title>Evolution of pathogenesis and genome organization in the Tremellales.</title>
        <authorList>
            <person name="Cuomo C."/>
            <person name="Litvintseva A."/>
            <person name="Heitman J."/>
            <person name="Chen Y."/>
            <person name="Sun S."/>
            <person name="Springer D."/>
            <person name="Dromer F."/>
            <person name="Young S."/>
            <person name="Zeng Q."/>
            <person name="Chapman S."/>
            <person name="Gujja S."/>
            <person name="Saif S."/>
            <person name="Birren B."/>
        </authorList>
    </citation>
    <scope>NUCLEOTIDE SEQUENCE [LARGE SCALE GENOMIC DNA]</scope>
    <source>
        <strain evidence="13 14">ATCC 28783</strain>
    </source>
</reference>
<protein>
    <recommendedName>
        <fullName evidence="4 12">3,4-dihydroxy-2-butanone 4-phosphate synthase</fullName>
        <shortName evidence="12">DHBP synthase</shortName>
        <ecNumber evidence="3 12">4.1.99.12</ecNumber>
    </recommendedName>
</protein>
<keyword evidence="9 12" id="KW-0464">Manganese</keyword>
<comment type="pathway">
    <text evidence="1 12">Cofactor biosynthesis; riboflavin biosynthesis; 2-hydroxy-3-oxobutyl phosphate from D-ribulose 5-phosphate: step 1/1.</text>
</comment>
<keyword evidence="5 12" id="KW-0686">Riboflavin biosynthesis</keyword>
<dbReference type="GO" id="GO:0005829">
    <property type="term" value="C:cytosol"/>
    <property type="evidence" value="ECO:0007669"/>
    <property type="project" value="TreeGrafter"/>
</dbReference>
<evidence type="ECO:0000256" key="12">
    <source>
        <dbReference type="RuleBase" id="RU003843"/>
    </source>
</evidence>
<keyword evidence="14" id="KW-1185">Reference proteome</keyword>
<evidence type="ECO:0000256" key="6">
    <source>
        <dbReference type="ARBA" id="ARBA00022723"/>
    </source>
</evidence>
<dbReference type="PANTHER" id="PTHR21327">
    <property type="entry name" value="GTP CYCLOHYDROLASE II-RELATED"/>
    <property type="match status" value="1"/>
</dbReference>
<dbReference type="NCBIfam" id="TIGR00506">
    <property type="entry name" value="ribB"/>
    <property type="match status" value="1"/>
</dbReference>
<dbReference type="GO" id="GO:0005758">
    <property type="term" value="C:mitochondrial intermembrane space"/>
    <property type="evidence" value="ECO:0007669"/>
    <property type="project" value="TreeGrafter"/>
</dbReference>
<sequence>MSAPTLVSDSPINPSIPFTFDPVEFAVEAIRNGEFVVVMDDENRENEGDVVCAASKVTTEGMAWMIRATSGYICLSLPPPRLKQLSLPPLLPPSGISQDPKGTAYHLTVDTSNTRHPTTTGISAHDRAYTARLLSDENSVDEDFTRPGHMVTLRYTPGGVRLRRGHTEAAVDLCYLAGLPPAGLLCELVHPTDPSGSMARRDDCWRFAKMWGIKIVSIESLVEYLEKDDKGLVPNPSINGH</sequence>
<dbReference type="SUPFAM" id="SSF55821">
    <property type="entry name" value="YrdC/RibB"/>
    <property type="match status" value="1"/>
</dbReference>
<keyword evidence="8" id="KW-0318">Glutathionylation</keyword>
<dbReference type="FunFam" id="3.90.870.10:FF:000002">
    <property type="entry name" value="3,4-dihydroxy-2-butanone 4-phosphate synthase"/>
    <property type="match status" value="1"/>
</dbReference>
<dbReference type="GO" id="GO:0009231">
    <property type="term" value="P:riboflavin biosynthetic process"/>
    <property type="evidence" value="ECO:0007669"/>
    <property type="project" value="UniProtKB-UniPathway"/>
</dbReference>
<dbReference type="Gene3D" id="3.90.870.10">
    <property type="entry name" value="DHBP synthase"/>
    <property type="match status" value="1"/>
</dbReference>
<name>A0A4Q1BKF6_TREME</name>
<comment type="caution">
    <text evidence="13">The sequence shown here is derived from an EMBL/GenBank/DDBJ whole genome shotgun (WGS) entry which is preliminary data.</text>
</comment>
<dbReference type="STRING" id="5217.A0A4Q1BKF6"/>
<evidence type="ECO:0000256" key="7">
    <source>
        <dbReference type="ARBA" id="ARBA00022842"/>
    </source>
</evidence>
<dbReference type="Pfam" id="PF00926">
    <property type="entry name" value="DHBP_synthase"/>
    <property type="match status" value="1"/>
</dbReference>
<dbReference type="GO" id="GO:0046872">
    <property type="term" value="F:metal ion binding"/>
    <property type="evidence" value="ECO:0007669"/>
    <property type="project" value="UniProtKB-KW"/>
</dbReference>
<dbReference type="AlphaFoldDB" id="A0A4Q1BKF6"/>
<evidence type="ECO:0000256" key="8">
    <source>
        <dbReference type="ARBA" id="ARBA00023206"/>
    </source>
</evidence>
<keyword evidence="6 12" id="KW-0479">Metal-binding</keyword>
<dbReference type="UniPathway" id="UPA00275">
    <property type="reaction ID" value="UER00399"/>
</dbReference>
<comment type="catalytic activity">
    <reaction evidence="12">
        <text>D-ribulose 5-phosphate = (2S)-2-hydroxy-3-oxobutyl phosphate + formate + H(+)</text>
        <dbReference type="Rhea" id="RHEA:18457"/>
        <dbReference type="ChEBI" id="CHEBI:15378"/>
        <dbReference type="ChEBI" id="CHEBI:15740"/>
        <dbReference type="ChEBI" id="CHEBI:58121"/>
        <dbReference type="ChEBI" id="CHEBI:58830"/>
        <dbReference type="EC" id="4.1.99.12"/>
    </reaction>
</comment>
<dbReference type="FunCoup" id="A0A4Q1BKF6">
    <property type="interactions" value="90"/>
</dbReference>
<evidence type="ECO:0000256" key="2">
    <source>
        <dbReference type="ARBA" id="ARBA00011738"/>
    </source>
</evidence>
<organism evidence="13 14">
    <name type="scientific">Tremella mesenterica</name>
    <name type="common">Jelly fungus</name>
    <dbReference type="NCBI Taxonomy" id="5217"/>
    <lineage>
        <taxon>Eukaryota</taxon>
        <taxon>Fungi</taxon>
        <taxon>Dikarya</taxon>
        <taxon>Basidiomycota</taxon>
        <taxon>Agaricomycotina</taxon>
        <taxon>Tremellomycetes</taxon>
        <taxon>Tremellales</taxon>
        <taxon>Tremellaceae</taxon>
        <taxon>Tremella</taxon>
    </lineage>
</organism>
<dbReference type="InterPro" id="IPR017945">
    <property type="entry name" value="DHBP_synth_RibB-like_a/b_dom"/>
</dbReference>
<evidence type="ECO:0000256" key="10">
    <source>
        <dbReference type="ARBA" id="ARBA00023239"/>
    </source>
</evidence>
<dbReference type="Proteomes" id="UP000289152">
    <property type="component" value="Unassembled WGS sequence"/>
</dbReference>
<evidence type="ECO:0000256" key="9">
    <source>
        <dbReference type="ARBA" id="ARBA00023211"/>
    </source>
</evidence>
<comment type="cofactor">
    <cofactor evidence="12">
        <name>Mg(2+)</name>
        <dbReference type="ChEBI" id="CHEBI:18420"/>
    </cofactor>
    <cofactor evidence="12">
        <name>Mn(2+)</name>
        <dbReference type="ChEBI" id="CHEBI:29035"/>
    </cofactor>
    <text evidence="12">Binds 2 divalent metal cations per subunit. Magnesium or manganese.</text>
</comment>
<dbReference type="EC" id="4.1.99.12" evidence="3 12"/>
<dbReference type="InterPro" id="IPR000422">
    <property type="entry name" value="DHBP_synthase_RibB"/>
</dbReference>
<evidence type="ECO:0000256" key="1">
    <source>
        <dbReference type="ARBA" id="ARBA00004904"/>
    </source>
</evidence>
<proteinExistence type="inferred from homology"/>
<keyword evidence="10 12" id="KW-0456">Lyase</keyword>
<dbReference type="EMBL" id="SDIL01000055">
    <property type="protein sequence ID" value="RXK38032.1"/>
    <property type="molecule type" value="Genomic_DNA"/>
</dbReference>
<keyword evidence="7 12" id="KW-0460">Magnesium</keyword>
<evidence type="ECO:0000256" key="3">
    <source>
        <dbReference type="ARBA" id="ARBA00012153"/>
    </source>
</evidence>
<comment type="similarity">
    <text evidence="11 12">Belongs to the DHBP synthase family.</text>
</comment>
<comment type="function">
    <text evidence="12">Catalyzes the conversion of D-ribulose 5-phosphate to formate and 3,4-dihydroxy-2-butanone 4-phosphate.</text>
</comment>
<dbReference type="OrthoDB" id="60371at2759"/>
<comment type="subunit">
    <text evidence="2 12">Homodimer.</text>
</comment>
<evidence type="ECO:0000256" key="4">
    <source>
        <dbReference type="ARBA" id="ARBA00018836"/>
    </source>
</evidence>
<evidence type="ECO:0000313" key="13">
    <source>
        <dbReference type="EMBL" id="RXK38032.1"/>
    </source>
</evidence>
<gene>
    <name evidence="13" type="ORF">M231_04701</name>
</gene>
<dbReference type="InParanoid" id="A0A4Q1BKF6"/>
<dbReference type="PANTHER" id="PTHR21327:SF18">
    <property type="entry name" value="3,4-DIHYDROXY-2-BUTANONE 4-PHOSPHATE SYNTHASE"/>
    <property type="match status" value="1"/>
</dbReference>
<accession>A0A4Q1BKF6</accession>